<evidence type="ECO:0000256" key="1">
    <source>
        <dbReference type="ARBA" id="ARBA00022649"/>
    </source>
</evidence>
<dbReference type="Proteomes" id="UP000483379">
    <property type="component" value="Unassembled WGS sequence"/>
</dbReference>
<keyword evidence="1" id="KW-1277">Toxin-antitoxin system</keyword>
<evidence type="ECO:0000313" key="3">
    <source>
        <dbReference type="Proteomes" id="UP000483379"/>
    </source>
</evidence>
<protein>
    <submittedName>
        <fullName evidence="2">Type II toxin-antitoxin system RelE/ParE family toxin</fullName>
    </submittedName>
</protein>
<dbReference type="Gene3D" id="3.30.2310.20">
    <property type="entry name" value="RelE-like"/>
    <property type="match status" value="1"/>
</dbReference>
<name>A0A6M0JTD0_9GAMM</name>
<accession>A0A6M0JTD0</accession>
<sequence>MSFSFHPEAEKDFNTAIDYYEDVESGLGYDFALEVRAAIKRAVDFPKAWAVLEGDVRRSLVKRFPYGILYSEEHDGIFIIAVMNLYREPGYWKKRK</sequence>
<dbReference type="AlphaFoldDB" id="A0A6M0JTD0"/>
<comment type="caution">
    <text evidence="2">The sequence shown here is derived from an EMBL/GenBank/DDBJ whole genome shotgun (WGS) entry which is preliminary data.</text>
</comment>
<organism evidence="2 3">
    <name type="scientific">Thiorhodococcus minor</name>
    <dbReference type="NCBI Taxonomy" id="57489"/>
    <lineage>
        <taxon>Bacteria</taxon>
        <taxon>Pseudomonadati</taxon>
        <taxon>Pseudomonadota</taxon>
        <taxon>Gammaproteobacteria</taxon>
        <taxon>Chromatiales</taxon>
        <taxon>Chromatiaceae</taxon>
        <taxon>Thiorhodococcus</taxon>
    </lineage>
</organism>
<dbReference type="InterPro" id="IPR035093">
    <property type="entry name" value="RelE/ParE_toxin_dom_sf"/>
</dbReference>
<evidence type="ECO:0000313" key="2">
    <source>
        <dbReference type="EMBL" id="NEV60374.1"/>
    </source>
</evidence>
<dbReference type="InterPro" id="IPR007712">
    <property type="entry name" value="RelE/ParE_toxin"/>
</dbReference>
<keyword evidence="3" id="KW-1185">Reference proteome</keyword>
<proteinExistence type="predicted"/>
<dbReference type="Pfam" id="PF05016">
    <property type="entry name" value="ParE_toxin"/>
    <property type="match status" value="1"/>
</dbReference>
<dbReference type="RefSeq" id="WP_164450416.1">
    <property type="nucleotide sequence ID" value="NZ_JAAIJQ010000001.1"/>
</dbReference>
<reference evidence="2 3" key="1">
    <citation type="submission" date="2020-02" db="EMBL/GenBank/DDBJ databases">
        <title>Genome sequences of Thiorhodococcus mannitoliphagus and Thiorhodococcus minor, purple sulfur photosynthetic bacteria in the gammaproteobacterial family, Chromatiaceae.</title>
        <authorList>
            <person name="Aviles F.A."/>
            <person name="Meyer T.E."/>
            <person name="Kyndt J.A."/>
        </authorList>
    </citation>
    <scope>NUCLEOTIDE SEQUENCE [LARGE SCALE GENOMIC DNA]</scope>
    <source>
        <strain evidence="2 3">DSM 11518</strain>
    </source>
</reference>
<dbReference type="EMBL" id="JAAIJQ010000001">
    <property type="protein sequence ID" value="NEV60374.1"/>
    <property type="molecule type" value="Genomic_DNA"/>
</dbReference>
<gene>
    <name evidence="2" type="ORF">G3446_00435</name>
</gene>